<dbReference type="InterPro" id="IPR000917">
    <property type="entry name" value="Sulfatase_N"/>
</dbReference>
<dbReference type="Proteomes" id="UP000271974">
    <property type="component" value="Unassembled WGS sequence"/>
</dbReference>
<feature type="domain" description="Sulfatase N-terminal" evidence="3">
    <location>
        <begin position="8"/>
        <end position="108"/>
    </location>
</feature>
<comment type="caution">
    <text evidence="4">The sequence shown here is derived from an EMBL/GenBank/DDBJ whole genome shotgun (WGS) entry which is preliminary data.</text>
</comment>
<dbReference type="AlphaFoldDB" id="A0A3S1B4H9"/>
<comment type="similarity">
    <text evidence="2">Belongs to the sulfatase family.</text>
</comment>
<protein>
    <recommendedName>
        <fullName evidence="3">Sulfatase N-terminal domain-containing protein</fullName>
    </recommendedName>
</protein>
<dbReference type="GO" id="GO:0004065">
    <property type="term" value="F:arylsulfatase activity"/>
    <property type="evidence" value="ECO:0007669"/>
    <property type="project" value="TreeGrafter"/>
</dbReference>
<organism evidence="4 5">
    <name type="scientific">Elysia chlorotica</name>
    <name type="common">Eastern emerald elysia</name>
    <name type="synonym">Sea slug</name>
    <dbReference type="NCBI Taxonomy" id="188477"/>
    <lineage>
        <taxon>Eukaryota</taxon>
        <taxon>Metazoa</taxon>
        <taxon>Spiralia</taxon>
        <taxon>Lophotrochozoa</taxon>
        <taxon>Mollusca</taxon>
        <taxon>Gastropoda</taxon>
        <taxon>Heterobranchia</taxon>
        <taxon>Euthyneura</taxon>
        <taxon>Panpulmonata</taxon>
        <taxon>Sacoglossa</taxon>
        <taxon>Placobranchoidea</taxon>
        <taxon>Plakobranchidae</taxon>
        <taxon>Elysia</taxon>
    </lineage>
</organism>
<comment type="cofactor">
    <cofactor evidence="1">
        <name>Ca(2+)</name>
        <dbReference type="ChEBI" id="CHEBI:29108"/>
    </cofactor>
</comment>
<evidence type="ECO:0000313" key="5">
    <source>
        <dbReference type="Proteomes" id="UP000271974"/>
    </source>
</evidence>
<dbReference type="Gene3D" id="3.40.720.10">
    <property type="entry name" value="Alkaline Phosphatase, subunit A"/>
    <property type="match status" value="1"/>
</dbReference>
<dbReference type="PANTHER" id="PTHR42693:SF47">
    <property type="entry name" value="N-ACETYLGALACTOSAMINE-6-SULFATASE"/>
    <property type="match status" value="1"/>
</dbReference>
<dbReference type="PANTHER" id="PTHR42693">
    <property type="entry name" value="ARYLSULFATASE FAMILY MEMBER"/>
    <property type="match status" value="1"/>
</dbReference>
<keyword evidence="5" id="KW-1185">Reference proteome</keyword>
<proteinExistence type="inferred from homology"/>
<evidence type="ECO:0000313" key="4">
    <source>
        <dbReference type="EMBL" id="RUS71764.1"/>
    </source>
</evidence>
<dbReference type="InterPro" id="IPR050738">
    <property type="entry name" value="Sulfatase"/>
</dbReference>
<feature type="non-terminal residue" evidence="4">
    <location>
        <position position="1"/>
    </location>
</feature>
<evidence type="ECO:0000256" key="2">
    <source>
        <dbReference type="ARBA" id="ARBA00008779"/>
    </source>
</evidence>
<dbReference type="STRING" id="188477.A0A3S1B4H9"/>
<accession>A0A3S1B4H9</accession>
<dbReference type="EMBL" id="RQTK01001163">
    <property type="protein sequence ID" value="RUS71764.1"/>
    <property type="molecule type" value="Genomic_DNA"/>
</dbReference>
<dbReference type="OrthoDB" id="6119968at2759"/>
<sequence>QPQYLPHNHGFDEFFGAPNCHFGPYNNKNTPNVPVYKDANMVGRYYEGDFNIDRQTGESNLTQRFIKEGIEFIEAQTQKSEPFFLYWAADATHGPMYASKPFLGKSARG</sequence>
<evidence type="ECO:0000259" key="3">
    <source>
        <dbReference type="Pfam" id="PF00884"/>
    </source>
</evidence>
<gene>
    <name evidence="4" type="ORF">EGW08_020478</name>
</gene>
<dbReference type="InterPro" id="IPR017850">
    <property type="entry name" value="Alkaline_phosphatase_core_sf"/>
</dbReference>
<feature type="non-terminal residue" evidence="4">
    <location>
        <position position="109"/>
    </location>
</feature>
<evidence type="ECO:0000256" key="1">
    <source>
        <dbReference type="ARBA" id="ARBA00001913"/>
    </source>
</evidence>
<reference evidence="4 5" key="1">
    <citation type="submission" date="2019-01" db="EMBL/GenBank/DDBJ databases">
        <title>A draft genome assembly of the solar-powered sea slug Elysia chlorotica.</title>
        <authorList>
            <person name="Cai H."/>
            <person name="Li Q."/>
            <person name="Fang X."/>
            <person name="Li J."/>
            <person name="Curtis N.E."/>
            <person name="Altenburger A."/>
            <person name="Shibata T."/>
            <person name="Feng M."/>
            <person name="Maeda T."/>
            <person name="Schwartz J.A."/>
            <person name="Shigenobu S."/>
            <person name="Lundholm N."/>
            <person name="Nishiyama T."/>
            <person name="Yang H."/>
            <person name="Hasebe M."/>
            <person name="Li S."/>
            <person name="Pierce S.K."/>
            <person name="Wang J."/>
        </authorList>
    </citation>
    <scope>NUCLEOTIDE SEQUENCE [LARGE SCALE GENOMIC DNA]</scope>
    <source>
        <strain evidence="4">EC2010</strain>
        <tissue evidence="4">Whole organism of an adult</tissue>
    </source>
</reference>
<dbReference type="SUPFAM" id="SSF53649">
    <property type="entry name" value="Alkaline phosphatase-like"/>
    <property type="match status" value="1"/>
</dbReference>
<name>A0A3S1B4H9_ELYCH</name>
<dbReference type="Pfam" id="PF00884">
    <property type="entry name" value="Sulfatase"/>
    <property type="match status" value="1"/>
</dbReference>